<feature type="domain" description="NADH:quinone oxidoreductase/Mrp antiporter transmembrane" evidence="11">
    <location>
        <begin position="129"/>
        <end position="404"/>
    </location>
</feature>
<keyword evidence="8 10" id="KW-0472">Membrane</keyword>
<evidence type="ECO:0000259" key="14">
    <source>
        <dbReference type="Pfam" id="PF13244"/>
    </source>
</evidence>
<dbReference type="Pfam" id="PF04039">
    <property type="entry name" value="MnhB"/>
    <property type="match status" value="1"/>
</dbReference>
<evidence type="ECO:0000259" key="15">
    <source>
        <dbReference type="Pfam" id="PF20501"/>
    </source>
</evidence>
<feature type="transmembrane region" description="Helical" evidence="10">
    <location>
        <begin position="166"/>
        <end position="188"/>
    </location>
</feature>
<feature type="transmembrane region" description="Helical" evidence="10">
    <location>
        <begin position="6"/>
        <end position="24"/>
    </location>
</feature>
<dbReference type="Pfam" id="PF20501">
    <property type="entry name" value="MbhE"/>
    <property type="match status" value="1"/>
</dbReference>
<dbReference type="PANTHER" id="PTHR43373:SF1">
    <property type="entry name" value="NA(+)_H(+) ANTIPORTER SUBUNIT A"/>
    <property type="match status" value="1"/>
</dbReference>
<evidence type="ECO:0000256" key="9">
    <source>
        <dbReference type="RuleBase" id="RU000320"/>
    </source>
</evidence>
<dbReference type="Pfam" id="PF00662">
    <property type="entry name" value="Proton_antipo_N"/>
    <property type="match status" value="1"/>
</dbReference>
<feature type="transmembrane region" description="Helical" evidence="10">
    <location>
        <begin position="112"/>
        <end position="130"/>
    </location>
</feature>
<keyword evidence="4" id="KW-1003">Cell membrane</keyword>
<feature type="transmembrane region" description="Helical" evidence="10">
    <location>
        <begin position="273"/>
        <end position="294"/>
    </location>
</feature>
<feature type="transmembrane region" description="Helical" evidence="10">
    <location>
        <begin position="635"/>
        <end position="655"/>
    </location>
</feature>
<dbReference type="InterPro" id="IPR001516">
    <property type="entry name" value="Proton_antipo_N"/>
</dbReference>
<keyword evidence="6 10" id="KW-1133">Transmembrane helix</keyword>
<feature type="domain" description="NADH-Ubiquinone oxidoreductase (complex I) chain 5 N-terminal" evidence="12">
    <location>
        <begin position="68"/>
        <end position="108"/>
    </location>
</feature>
<feature type="transmembrane region" description="Helical" evidence="10">
    <location>
        <begin position="924"/>
        <end position="951"/>
    </location>
</feature>
<reference evidence="17" key="1">
    <citation type="submission" date="2016-10" db="EMBL/GenBank/DDBJ databases">
        <authorList>
            <person name="Varghese N."/>
            <person name="Submissions S."/>
        </authorList>
    </citation>
    <scope>NUCLEOTIDE SEQUENCE [LARGE SCALE GENOMIC DNA]</scope>
    <source>
        <strain evidence="17">Gh-105</strain>
    </source>
</reference>
<dbReference type="AlphaFoldDB" id="A0A1I2V9J1"/>
<evidence type="ECO:0000256" key="1">
    <source>
        <dbReference type="ARBA" id="ARBA00004651"/>
    </source>
</evidence>
<feature type="transmembrane region" description="Helical" evidence="10">
    <location>
        <begin position="501"/>
        <end position="526"/>
    </location>
</feature>
<dbReference type="InterPro" id="IPR007182">
    <property type="entry name" value="MnhB"/>
</dbReference>
<feature type="transmembrane region" description="Helical" evidence="10">
    <location>
        <begin position="661"/>
        <end position="683"/>
    </location>
</feature>
<evidence type="ECO:0000313" key="17">
    <source>
        <dbReference type="Proteomes" id="UP000199229"/>
    </source>
</evidence>
<dbReference type="PANTHER" id="PTHR43373">
    <property type="entry name" value="NA(+)/H(+) ANTIPORTER SUBUNIT"/>
    <property type="match status" value="1"/>
</dbReference>
<dbReference type="NCBIfam" id="NF009288">
    <property type="entry name" value="PRK12648.1"/>
    <property type="match status" value="1"/>
</dbReference>
<dbReference type="InterPro" id="IPR050616">
    <property type="entry name" value="CPA3_Na-H_Antiporter_A"/>
</dbReference>
<evidence type="ECO:0000259" key="11">
    <source>
        <dbReference type="Pfam" id="PF00361"/>
    </source>
</evidence>
<evidence type="ECO:0000259" key="13">
    <source>
        <dbReference type="Pfam" id="PF04039"/>
    </source>
</evidence>
<feature type="transmembrane region" description="Helical" evidence="10">
    <location>
        <begin position="820"/>
        <end position="842"/>
    </location>
</feature>
<feature type="domain" description="Na+/H+ antiporter MnhB subunit-related protein" evidence="13">
    <location>
        <begin position="822"/>
        <end position="945"/>
    </location>
</feature>
<dbReference type="GO" id="GO:0015297">
    <property type="term" value="F:antiporter activity"/>
    <property type="evidence" value="ECO:0007669"/>
    <property type="project" value="UniProtKB-KW"/>
</dbReference>
<dbReference type="STRING" id="582675.SAMN05192565_113106"/>
<feature type="transmembrane region" description="Helical" evidence="10">
    <location>
        <begin position="763"/>
        <end position="781"/>
    </location>
</feature>
<feature type="transmembrane region" description="Helical" evidence="10">
    <location>
        <begin position="610"/>
        <end position="628"/>
    </location>
</feature>
<keyword evidence="17" id="KW-1185">Reference proteome</keyword>
<gene>
    <name evidence="16" type="ORF">SAMN05192565_113106</name>
</gene>
<evidence type="ECO:0000256" key="7">
    <source>
        <dbReference type="ARBA" id="ARBA00023065"/>
    </source>
</evidence>
<keyword evidence="7" id="KW-0406">Ion transport</keyword>
<dbReference type="Pfam" id="PF13244">
    <property type="entry name" value="MbhD"/>
    <property type="match status" value="1"/>
</dbReference>
<feature type="transmembrane region" description="Helical" evidence="10">
    <location>
        <begin position="245"/>
        <end position="267"/>
    </location>
</feature>
<feature type="transmembrane region" description="Helical" evidence="10">
    <location>
        <begin position="80"/>
        <end position="100"/>
    </location>
</feature>
<keyword evidence="3" id="KW-0050">Antiport</keyword>
<feature type="transmembrane region" description="Helical" evidence="10">
    <location>
        <begin position="136"/>
        <end position="154"/>
    </location>
</feature>
<dbReference type="RefSeq" id="WP_091972431.1">
    <property type="nucleotide sequence ID" value="NZ_FOPM01000013.1"/>
</dbReference>
<feature type="transmembrane region" description="Helical" evidence="10">
    <location>
        <begin position="881"/>
        <end position="904"/>
    </location>
</feature>
<dbReference type="Pfam" id="PF00361">
    <property type="entry name" value="Proton_antipo_M"/>
    <property type="match status" value="1"/>
</dbReference>
<dbReference type="InterPro" id="IPR001750">
    <property type="entry name" value="ND/Mrp_TM"/>
</dbReference>
<feature type="transmembrane region" description="Helical" evidence="10">
    <location>
        <begin position="848"/>
        <end position="869"/>
    </location>
</feature>
<feature type="transmembrane region" description="Helical" evidence="10">
    <location>
        <begin position="370"/>
        <end position="392"/>
    </location>
</feature>
<comment type="subcellular location">
    <subcellularLocation>
        <location evidence="1">Cell membrane</location>
        <topology evidence="1">Multi-pass membrane protein</topology>
    </subcellularLocation>
    <subcellularLocation>
        <location evidence="9">Membrane</location>
        <topology evidence="9">Multi-pass membrane protein</topology>
    </subcellularLocation>
</comment>
<dbReference type="Proteomes" id="UP000199229">
    <property type="component" value="Unassembled WGS sequence"/>
</dbReference>
<feature type="transmembrane region" description="Helical" evidence="10">
    <location>
        <begin position="580"/>
        <end position="598"/>
    </location>
</feature>
<dbReference type="GO" id="GO:0005886">
    <property type="term" value="C:plasma membrane"/>
    <property type="evidence" value="ECO:0007669"/>
    <property type="project" value="UniProtKB-SubCell"/>
</dbReference>
<dbReference type="OrthoDB" id="9811798at2"/>
<evidence type="ECO:0000313" key="16">
    <source>
        <dbReference type="EMBL" id="SFG85129.1"/>
    </source>
</evidence>
<feature type="transmembrane region" description="Helical" evidence="10">
    <location>
        <begin position="301"/>
        <end position="319"/>
    </location>
</feature>
<dbReference type="GO" id="GO:0006811">
    <property type="term" value="P:monoatomic ion transport"/>
    <property type="evidence" value="ECO:0007669"/>
    <property type="project" value="UniProtKB-KW"/>
</dbReference>
<feature type="transmembrane region" description="Helical" evidence="10">
    <location>
        <begin position="462"/>
        <end position="481"/>
    </location>
</feature>
<protein>
    <submittedName>
        <fullName evidence="16">Multisubunit potassium/proton antiporter, PhaA subunit /multisubunit potassium/proton antiporter, PhaB subunit</fullName>
    </submittedName>
</protein>
<evidence type="ECO:0000256" key="5">
    <source>
        <dbReference type="ARBA" id="ARBA00022692"/>
    </source>
</evidence>
<organism evidence="16 17">
    <name type="scientific">Methylobacterium gossipiicola</name>
    <dbReference type="NCBI Taxonomy" id="582675"/>
    <lineage>
        <taxon>Bacteria</taxon>
        <taxon>Pseudomonadati</taxon>
        <taxon>Pseudomonadota</taxon>
        <taxon>Alphaproteobacteria</taxon>
        <taxon>Hyphomicrobiales</taxon>
        <taxon>Methylobacteriaceae</taxon>
        <taxon>Methylobacterium</taxon>
    </lineage>
</organism>
<feature type="transmembrane region" description="Helical" evidence="10">
    <location>
        <begin position="325"/>
        <end position="349"/>
    </location>
</feature>
<dbReference type="InterPro" id="IPR046806">
    <property type="entry name" value="MrpA_C/MbhE"/>
</dbReference>
<evidence type="ECO:0000256" key="8">
    <source>
        <dbReference type="ARBA" id="ARBA00023136"/>
    </source>
</evidence>
<name>A0A1I2V9J1_9HYPH</name>
<evidence type="ECO:0000256" key="2">
    <source>
        <dbReference type="ARBA" id="ARBA00022448"/>
    </source>
</evidence>
<evidence type="ECO:0000256" key="3">
    <source>
        <dbReference type="ARBA" id="ARBA00022449"/>
    </source>
</evidence>
<feature type="transmembrane region" description="Helical" evidence="10">
    <location>
        <begin position="31"/>
        <end position="60"/>
    </location>
</feature>
<keyword evidence="5 9" id="KW-0812">Transmembrane</keyword>
<sequence length="968" mass="103583">MPAEFLLVTAALLPFLGSVAVALLPRDARNAAALLAGGVTLAALACIGALFTHVGAGTVVRTFDWLPTLGVGLTLRLDGLAWLFAVLVLGIGALVVLYARYYMAAEDPVPRLFAFLLAFVGAMLNLVLAGNLIQLVMAWELTSVFSFLLIGYWYDNRAARDGARMALTITALGGLCLLAGMVVIGRIVGSYDLAVVLASGDAIRSSPLYLPALVLVLAAALTKSAQFPFHIWLPRAMAAPTPISAYLHSATMVKAGIFLMIRLWPVLAETDAWYWIVGTAGMATMLVGAWSAIFQHDLKGLLAYSTISHLGLITLLLGLNSRLAVVAAIFHTVNHATFKASLFMAAGIIDHETGTRDMRRLSGLWRAMPHTATLAMVAAAAMAGVPLLNGFLSKEMFLSEAVDNVGDHPVQLALPVLATVASAFTVLYSLRFIRQTFFGAPPHDLPHAPHEPVRWMRLPIEVLVLACVAVGLVPNLTIGPALEVATRAVFGNGGPDYDLAIWHGVNAPLALSMGALAGGVGLYFAFGRRINTNPRGGPWLMHRLDGGFLFERTMTGLVRGARWFERMFGATRLQAQLRTLFLVALIAGLSVALARGWPTLAPPSLAGIDPAFALLWLVGGACALGAAERAKYHRLSAVMLTGGAGLVGSLTFVWLSAPDLAVTQLLVEIVTTVLLLLGLRWLPKRDEAIVVTQQENRRARRRRVTDFVVAATVGTGLASLAYAVMTRPAPEGIARWFVEAAYPQAGGRNVVNVLLVDFRAFDTLGEISVLGIVGLTVFALLRRFRPAADSLERPRQQLRQEAADRARADREVGDTAADALLIPTVVITWLFPFVCVFALHLFLRGHDLPGGGFAAGIALTIAFILQYMARGAQWVEDRLRIRPIAWIGLGLLVAGLAGAVPWLFGRPFLTATFQYAEVPILGKIPMASAVAFDLGVVVLVVGASVLMLVALARQSLRRAREAAAEPEA</sequence>
<feature type="transmembrane region" description="Helical" evidence="10">
    <location>
        <begin position="704"/>
        <end position="725"/>
    </location>
</feature>
<proteinExistence type="predicted"/>
<dbReference type="PRINTS" id="PR01434">
    <property type="entry name" value="NADHDHGNASE5"/>
</dbReference>
<feature type="transmembrane region" description="Helical" evidence="10">
    <location>
        <begin position="208"/>
        <end position="233"/>
    </location>
</feature>
<feature type="domain" description="MrpA C-terminal/MbhD" evidence="14">
    <location>
        <begin position="621"/>
        <end position="684"/>
    </location>
</feature>
<evidence type="ECO:0000256" key="6">
    <source>
        <dbReference type="ARBA" id="ARBA00022989"/>
    </source>
</evidence>
<evidence type="ECO:0000259" key="12">
    <source>
        <dbReference type="Pfam" id="PF00662"/>
    </source>
</evidence>
<accession>A0A1I2V9J1</accession>
<feature type="transmembrane region" description="Helical" evidence="10">
    <location>
        <begin position="412"/>
        <end position="430"/>
    </location>
</feature>
<dbReference type="InterPro" id="IPR025383">
    <property type="entry name" value="MrpA_C/MbhD"/>
</dbReference>
<dbReference type="EMBL" id="FOPM01000013">
    <property type="protein sequence ID" value="SFG85129.1"/>
    <property type="molecule type" value="Genomic_DNA"/>
</dbReference>
<evidence type="ECO:0000256" key="4">
    <source>
        <dbReference type="ARBA" id="ARBA00022475"/>
    </source>
</evidence>
<evidence type="ECO:0000256" key="10">
    <source>
        <dbReference type="SAM" id="Phobius"/>
    </source>
</evidence>
<feature type="domain" description="MrpA C-terminal/MbhE" evidence="15">
    <location>
        <begin position="702"/>
        <end position="797"/>
    </location>
</feature>
<keyword evidence="2" id="KW-0813">Transport</keyword>